<evidence type="ECO:0000256" key="12">
    <source>
        <dbReference type="ARBA" id="ARBA00023160"/>
    </source>
</evidence>
<evidence type="ECO:0000256" key="2">
    <source>
        <dbReference type="ARBA" id="ARBA00004229"/>
    </source>
</evidence>
<evidence type="ECO:0000256" key="3">
    <source>
        <dbReference type="ARBA" id="ARBA00010930"/>
    </source>
</evidence>
<dbReference type="AlphaFoldDB" id="A0AAW1LQY9"/>
<dbReference type="PANTHER" id="PTHR46153:SF20">
    <property type="entry name" value="ACYL CARRIER PROTEIN 2, CHLOROPLASTIC-RELATED"/>
    <property type="match status" value="1"/>
</dbReference>
<dbReference type="EMBL" id="JBDFQZ010000004">
    <property type="protein sequence ID" value="KAK9735366.1"/>
    <property type="molecule type" value="Genomic_DNA"/>
</dbReference>
<dbReference type="Proteomes" id="UP001443914">
    <property type="component" value="Unassembled WGS sequence"/>
</dbReference>
<evidence type="ECO:0000259" key="14">
    <source>
        <dbReference type="PROSITE" id="PS50075"/>
    </source>
</evidence>
<accession>A0AAW1LQY9</accession>
<dbReference type="NCBIfam" id="TIGR00517">
    <property type="entry name" value="acyl_carrier"/>
    <property type="match status" value="1"/>
</dbReference>
<evidence type="ECO:0000256" key="8">
    <source>
        <dbReference type="ARBA" id="ARBA00022640"/>
    </source>
</evidence>
<dbReference type="GO" id="GO:0000036">
    <property type="term" value="F:acyl carrier activity"/>
    <property type="evidence" value="ECO:0007669"/>
    <property type="project" value="InterPro"/>
</dbReference>
<evidence type="ECO:0000256" key="6">
    <source>
        <dbReference type="ARBA" id="ARBA00022528"/>
    </source>
</evidence>
<keyword evidence="16" id="KW-1185">Reference proteome</keyword>
<keyword evidence="10" id="KW-0809">Transit peptide</keyword>
<evidence type="ECO:0000256" key="4">
    <source>
        <dbReference type="ARBA" id="ARBA00022450"/>
    </source>
</evidence>
<sequence length="136" mass="14625">MASIVRSSVSFKASPHSLLNSSLTNKSYAVMPSVSFWRTNVPRMPALRVTCAAAKPDTVEKVIGIVKSQLALKEDVAVSAETKFVDLGADSLDTVEIVMQLEEQFGISVHEENAQAIATIHDAAELIEKLTNEPAA</sequence>
<dbReference type="Gene3D" id="1.10.1200.10">
    <property type="entry name" value="ACP-like"/>
    <property type="match status" value="1"/>
</dbReference>
<dbReference type="InterPro" id="IPR020806">
    <property type="entry name" value="PKS_PP-bd"/>
</dbReference>
<organism evidence="15 16">
    <name type="scientific">Saponaria officinalis</name>
    <name type="common">Common soapwort</name>
    <name type="synonym">Lychnis saponaria</name>
    <dbReference type="NCBI Taxonomy" id="3572"/>
    <lineage>
        <taxon>Eukaryota</taxon>
        <taxon>Viridiplantae</taxon>
        <taxon>Streptophyta</taxon>
        <taxon>Embryophyta</taxon>
        <taxon>Tracheophyta</taxon>
        <taxon>Spermatophyta</taxon>
        <taxon>Magnoliopsida</taxon>
        <taxon>eudicotyledons</taxon>
        <taxon>Gunneridae</taxon>
        <taxon>Pentapetalae</taxon>
        <taxon>Caryophyllales</taxon>
        <taxon>Caryophyllaceae</taxon>
        <taxon>Caryophylleae</taxon>
        <taxon>Saponaria</taxon>
    </lineage>
</organism>
<evidence type="ECO:0000313" key="16">
    <source>
        <dbReference type="Proteomes" id="UP001443914"/>
    </source>
</evidence>
<dbReference type="GO" id="GO:0009507">
    <property type="term" value="C:chloroplast"/>
    <property type="evidence" value="ECO:0007669"/>
    <property type="project" value="UniProtKB-SubCell"/>
</dbReference>
<evidence type="ECO:0000256" key="1">
    <source>
        <dbReference type="ARBA" id="ARBA00003180"/>
    </source>
</evidence>
<dbReference type="Pfam" id="PF00550">
    <property type="entry name" value="PP-binding"/>
    <property type="match status" value="1"/>
</dbReference>
<reference evidence="15" key="1">
    <citation type="submission" date="2024-03" db="EMBL/GenBank/DDBJ databases">
        <title>WGS assembly of Saponaria officinalis var. Norfolk2.</title>
        <authorList>
            <person name="Jenkins J."/>
            <person name="Shu S."/>
            <person name="Grimwood J."/>
            <person name="Barry K."/>
            <person name="Goodstein D."/>
            <person name="Schmutz J."/>
            <person name="Leebens-Mack J."/>
            <person name="Osbourn A."/>
        </authorList>
    </citation>
    <scope>NUCLEOTIDE SEQUENCE [LARGE SCALE GENOMIC DNA]</scope>
    <source>
        <strain evidence="15">JIC</strain>
    </source>
</reference>
<evidence type="ECO:0000256" key="11">
    <source>
        <dbReference type="ARBA" id="ARBA00023098"/>
    </source>
</evidence>
<keyword evidence="4 13" id="KW-0596">Phosphopantetheine</keyword>
<evidence type="ECO:0000256" key="13">
    <source>
        <dbReference type="RuleBase" id="RU000722"/>
    </source>
</evidence>
<keyword evidence="7" id="KW-0597">Phosphoprotein</keyword>
<feature type="domain" description="Carrier" evidence="14">
    <location>
        <begin position="56"/>
        <end position="131"/>
    </location>
</feature>
<keyword evidence="11" id="KW-0443">Lipid metabolism</keyword>
<dbReference type="PROSITE" id="PS50075">
    <property type="entry name" value="CARRIER"/>
    <property type="match status" value="1"/>
</dbReference>
<keyword evidence="8" id="KW-0934">Plastid</keyword>
<comment type="function">
    <text evidence="1 13">Carrier of the growing fatty acid chain in fatty acid biosynthesis.</text>
</comment>
<evidence type="ECO:0000256" key="9">
    <source>
        <dbReference type="ARBA" id="ARBA00022832"/>
    </source>
</evidence>
<comment type="similarity">
    <text evidence="3">Belongs to the acyl carrier protein (ACP) family.</text>
</comment>
<dbReference type="SMART" id="SM00823">
    <property type="entry name" value="PKS_PP"/>
    <property type="match status" value="1"/>
</dbReference>
<evidence type="ECO:0000256" key="10">
    <source>
        <dbReference type="ARBA" id="ARBA00022946"/>
    </source>
</evidence>
<evidence type="ECO:0000313" key="15">
    <source>
        <dbReference type="EMBL" id="KAK9735366.1"/>
    </source>
</evidence>
<dbReference type="InterPro" id="IPR044813">
    <property type="entry name" value="ACP_chloroplastic"/>
</dbReference>
<dbReference type="SUPFAM" id="SSF47336">
    <property type="entry name" value="ACP-like"/>
    <property type="match status" value="1"/>
</dbReference>
<proteinExistence type="inferred from homology"/>
<dbReference type="InterPro" id="IPR036736">
    <property type="entry name" value="ACP-like_sf"/>
</dbReference>
<keyword evidence="12 13" id="KW-0275">Fatty acid biosynthesis</keyword>
<dbReference type="GO" id="GO:0031177">
    <property type="term" value="F:phosphopantetheine binding"/>
    <property type="evidence" value="ECO:0007669"/>
    <property type="project" value="InterPro"/>
</dbReference>
<dbReference type="InterPro" id="IPR003231">
    <property type="entry name" value="ACP"/>
</dbReference>
<dbReference type="HAMAP" id="MF_01217">
    <property type="entry name" value="Acyl_carrier"/>
    <property type="match status" value="1"/>
</dbReference>
<evidence type="ECO:0000256" key="5">
    <source>
        <dbReference type="ARBA" id="ARBA00022516"/>
    </source>
</evidence>
<comment type="caution">
    <text evidence="15">The sequence shown here is derived from an EMBL/GenBank/DDBJ whole genome shotgun (WGS) entry which is preliminary data.</text>
</comment>
<dbReference type="PANTHER" id="PTHR46153">
    <property type="entry name" value="ACYL CARRIER PROTEIN"/>
    <property type="match status" value="1"/>
</dbReference>
<protein>
    <recommendedName>
        <fullName evidence="13">Acyl carrier protein</fullName>
    </recommendedName>
</protein>
<dbReference type="PROSITE" id="PS00012">
    <property type="entry name" value="PHOSPHOPANTETHEINE"/>
    <property type="match status" value="1"/>
</dbReference>
<keyword evidence="5 13" id="KW-0444">Lipid biosynthesis</keyword>
<evidence type="ECO:0000256" key="7">
    <source>
        <dbReference type="ARBA" id="ARBA00022553"/>
    </source>
</evidence>
<dbReference type="InterPro" id="IPR009081">
    <property type="entry name" value="PP-bd_ACP"/>
</dbReference>
<dbReference type="InterPro" id="IPR006162">
    <property type="entry name" value="Ppantetheine_attach_site"/>
</dbReference>
<comment type="subcellular location">
    <subcellularLocation>
        <location evidence="2">Plastid</location>
        <location evidence="2">Chloroplast</location>
    </subcellularLocation>
</comment>
<name>A0AAW1LQY9_SAPOF</name>
<gene>
    <name evidence="15" type="ORF">RND81_04G201700</name>
</gene>
<keyword evidence="9" id="KW-0276">Fatty acid metabolism</keyword>
<keyword evidence="6" id="KW-0150">Chloroplast</keyword>